<accession>A0AAW0MQB3</accession>
<dbReference type="Proteomes" id="UP001460270">
    <property type="component" value="Unassembled WGS sequence"/>
</dbReference>
<dbReference type="EMBL" id="JBBPFD010000021">
    <property type="protein sequence ID" value="KAK7882285.1"/>
    <property type="molecule type" value="Genomic_DNA"/>
</dbReference>
<evidence type="ECO:0000256" key="1">
    <source>
        <dbReference type="SAM" id="MobiDB-lite"/>
    </source>
</evidence>
<feature type="compositionally biased region" description="Basic and acidic residues" evidence="1">
    <location>
        <begin position="7"/>
        <end position="27"/>
    </location>
</feature>
<evidence type="ECO:0000313" key="3">
    <source>
        <dbReference type="Proteomes" id="UP001460270"/>
    </source>
</evidence>
<protein>
    <submittedName>
        <fullName evidence="2">Uncharacterized protein</fullName>
    </submittedName>
</protein>
<comment type="caution">
    <text evidence="2">The sequence shown here is derived from an EMBL/GenBank/DDBJ whole genome shotgun (WGS) entry which is preliminary data.</text>
</comment>
<reference evidence="3" key="1">
    <citation type="submission" date="2024-04" db="EMBL/GenBank/DDBJ databases">
        <title>Salinicola lusitanus LLJ914,a marine bacterium isolated from the Okinawa Trough.</title>
        <authorList>
            <person name="Li J."/>
        </authorList>
    </citation>
    <scope>NUCLEOTIDE SEQUENCE [LARGE SCALE GENOMIC DNA]</scope>
</reference>
<sequence>MLHRSGRREFHSRGAERLKALPPHSDEQANGTESWREEEKERRERQWLASAAVASHPKPPRSSRDTLLQPGTLACSSVVEHTIGLLKGRCRCLDASEGKLIYRHPSSQILLRHTSKSAHSISGER</sequence>
<organism evidence="2 3">
    <name type="scientific">Mugilogobius chulae</name>
    <name type="common">yellowstripe goby</name>
    <dbReference type="NCBI Taxonomy" id="88201"/>
    <lineage>
        <taxon>Eukaryota</taxon>
        <taxon>Metazoa</taxon>
        <taxon>Chordata</taxon>
        <taxon>Craniata</taxon>
        <taxon>Vertebrata</taxon>
        <taxon>Euteleostomi</taxon>
        <taxon>Actinopterygii</taxon>
        <taxon>Neopterygii</taxon>
        <taxon>Teleostei</taxon>
        <taxon>Neoteleostei</taxon>
        <taxon>Acanthomorphata</taxon>
        <taxon>Gobiaria</taxon>
        <taxon>Gobiiformes</taxon>
        <taxon>Gobioidei</taxon>
        <taxon>Gobiidae</taxon>
        <taxon>Gobionellinae</taxon>
        <taxon>Mugilogobius</taxon>
    </lineage>
</organism>
<feature type="region of interest" description="Disordered" evidence="1">
    <location>
        <begin position="1"/>
        <end position="67"/>
    </location>
</feature>
<dbReference type="AlphaFoldDB" id="A0AAW0MQB3"/>
<gene>
    <name evidence="2" type="ORF">WMY93_028459</name>
</gene>
<evidence type="ECO:0000313" key="2">
    <source>
        <dbReference type="EMBL" id="KAK7882285.1"/>
    </source>
</evidence>
<keyword evidence="3" id="KW-1185">Reference proteome</keyword>
<name>A0AAW0MQB3_9GOBI</name>
<proteinExistence type="predicted"/>
<feature type="compositionally biased region" description="Basic and acidic residues" evidence="1">
    <location>
        <begin position="34"/>
        <end position="46"/>
    </location>
</feature>